<name>A0A0G1PN17_9BACT</name>
<keyword evidence="5 7" id="KW-0687">Ribonucleoprotein</keyword>
<dbReference type="InterPro" id="IPR001063">
    <property type="entry name" value="Ribosomal_uL22"/>
</dbReference>
<evidence type="ECO:0000256" key="3">
    <source>
        <dbReference type="ARBA" id="ARBA00022884"/>
    </source>
</evidence>
<comment type="subunit">
    <text evidence="7 9">Part of the 50S ribosomal subunit.</text>
</comment>
<dbReference type="AlphaFoldDB" id="A0A0G1PN17"/>
<organism evidence="11 12">
    <name type="scientific">Candidatus Uhrbacteria bacterium GW2011_GWF2_46_218</name>
    <dbReference type="NCBI Taxonomy" id="1619001"/>
    <lineage>
        <taxon>Bacteria</taxon>
        <taxon>Candidatus Uhriibacteriota</taxon>
    </lineage>
</organism>
<dbReference type="PANTHER" id="PTHR13501">
    <property type="entry name" value="CHLOROPLAST 50S RIBOSOMAL PROTEIN L22-RELATED"/>
    <property type="match status" value="1"/>
</dbReference>
<dbReference type="SUPFAM" id="SSF54843">
    <property type="entry name" value="Ribosomal protein L22"/>
    <property type="match status" value="1"/>
</dbReference>
<comment type="caution">
    <text evidence="11">The sequence shown here is derived from an EMBL/GenBank/DDBJ whole genome shotgun (WGS) entry which is preliminary data.</text>
</comment>
<evidence type="ECO:0000256" key="7">
    <source>
        <dbReference type="HAMAP-Rule" id="MF_01331"/>
    </source>
</evidence>
<dbReference type="PANTHER" id="PTHR13501:SF8">
    <property type="entry name" value="LARGE RIBOSOMAL SUBUNIT PROTEIN UL22M"/>
    <property type="match status" value="1"/>
</dbReference>
<comment type="similarity">
    <text evidence="1 7 8">Belongs to the universal ribosomal protein uL22 family.</text>
</comment>
<evidence type="ECO:0000313" key="11">
    <source>
        <dbReference type="EMBL" id="KKU34126.1"/>
    </source>
</evidence>
<comment type="function">
    <text evidence="7">The globular domain of the protein is located near the polypeptide exit tunnel on the outside of the subunit, while an extended beta-hairpin is found that lines the wall of the exit tunnel in the center of the 70S ribosome.</text>
</comment>
<evidence type="ECO:0000256" key="9">
    <source>
        <dbReference type="RuleBase" id="RU004006"/>
    </source>
</evidence>
<evidence type="ECO:0000256" key="10">
    <source>
        <dbReference type="RuleBase" id="RU004008"/>
    </source>
</evidence>
<evidence type="ECO:0000256" key="2">
    <source>
        <dbReference type="ARBA" id="ARBA00022730"/>
    </source>
</evidence>
<dbReference type="GO" id="GO:0019843">
    <property type="term" value="F:rRNA binding"/>
    <property type="evidence" value="ECO:0007669"/>
    <property type="project" value="UniProtKB-UniRule"/>
</dbReference>
<dbReference type="InterPro" id="IPR036394">
    <property type="entry name" value="Ribosomal_uL22_sf"/>
</dbReference>
<evidence type="ECO:0000256" key="8">
    <source>
        <dbReference type="RuleBase" id="RU004005"/>
    </source>
</evidence>
<dbReference type="GO" id="GO:0006412">
    <property type="term" value="P:translation"/>
    <property type="evidence" value="ECO:0007669"/>
    <property type="project" value="UniProtKB-UniRule"/>
</dbReference>
<dbReference type="InterPro" id="IPR005727">
    <property type="entry name" value="Ribosomal_uL22_bac/chlpt-type"/>
</dbReference>
<keyword evidence="2 7" id="KW-0699">rRNA-binding</keyword>
<dbReference type="Pfam" id="PF00237">
    <property type="entry name" value="Ribosomal_L22"/>
    <property type="match status" value="1"/>
</dbReference>
<sequence>MEVQAKARYLRTSPRKIRYVIDVIRGMQVEKAQQQLSFSKKQAAGLVLKLLNSAIANARHNFHIEDTTSLYIKHITADGGPILHRWRARAFGRSAPIRKRTTHITILLDTRDTETKIKKASTKKVKA</sequence>
<dbReference type="EMBL" id="LCMG01000003">
    <property type="protein sequence ID" value="KKU34126.1"/>
    <property type="molecule type" value="Genomic_DNA"/>
</dbReference>
<comment type="function">
    <text evidence="7 10">This protein binds specifically to 23S rRNA; its binding is stimulated by other ribosomal proteins, e.g., L4, L17, and L20. It is important during the early stages of 50S assembly. It makes multiple contacts with different domains of the 23S rRNA in the assembled 50S subunit and ribosome.</text>
</comment>
<protein>
    <recommendedName>
        <fullName evidence="6 7">Large ribosomal subunit protein uL22</fullName>
    </recommendedName>
</protein>
<evidence type="ECO:0000256" key="4">
    <source>
        <dbReference type="ARBA" id="ARBA00022980"/>
    </source>
</evidence>
<dbReference type="HAMAP" id="MF_01331_B">
    <property type="entry name" value="Ribosomal_uL22_B"/>
    <property type="match status" value="1"/>
</dbReference>
<reference evidence="11 12" key="1">
    <citation type="journal article" date="2015" name="Nature">
        <title>rRNA introns, odd ribosomes, and small enigmatic genomes across a large radiation of phyla.</title>
        <authorList>
            <person name="Brown C.T."/>
            <person name="Hug L.A."/>
            <person name="Thomas B.C."/>
            <person name="Sharon I."/>
            <person name="Castelle C.J."/>
            <person name="Singh A."/>
            <person name="Wilkins M.J."/>
            <person name="Williams K.H."/>
            <person name="Banfield J.F."/>
        </authorList>
    </citation>
    <scope>NUCLEOTIDE SEQUENCE [LARGE SCALE GENOMIC DNA]</scope>
</reference>
<dbReference type="GO" id="GO:0003735">
    <property type="term" value="F:structural constituent of ribosome"/>
    <property type="evidence" value="ECO:0007669"/>
    <property type="project" value="InterPro"/>
</dbReference>
<keyword evidence="4 7" id="KW-0689">Ribosomal protein</keyword>
<dbReference type="NCBIfam" id="TIGR01044">
    <property type="entry name" value="rplV_bact"/>
    <property type="match status" value="1"/>
</dbReference>
<dbReference type="CDD" id="cd00336">
    <property type="entry name" value="Ribosomal_L22"/>
    <property type="match status" value="1"/>
</dbReference>
<evidence type="ECO:0000256" key="1">
    <source>
        <dbReference type="ARBA" id="ARBA00009451"/>
    </source>
</evidence>
<dbReference type="PATRIC" id="fig|1619001.3.peg.204"/>
<evidence type="ECO:0000256" key="6">
    <source>
        <dbReference type="ARBA" id="ARBA00035207"/>
    </source>
</evidence>
<accession>A0A0G1PN17</accession>
<dbReference type="Gene3D" id="3.90.470.10">
    <property type="entry name" value="Ribosomal protein L22/L17"/>
    <property type="match status" value="1"/>
</dbReference>
<evidence type="ECO:0000256" key="5">
    <source>
        <dbReference type="ARBA" id="ARBA00023274"/>
    </source>
</evidence>
<dbReference type="GO" id="GO:0022625">
    <property type="term" value="C:cytosolic large ribosomal subunit"/>
    <property type="evidence" value="ECO:0007669"/>
    <property type="project" value="TreeGrafter"/>
</dbReference>
<keyword evidence="3 7" id="KW-0694">RNA-binding</keyword>
<evidence type="ECO:0000313" key="12">
    <source>
        <dbReference type="Proteomes" id="UP000034705"/>
    </source>
</evidence>
<proteinExistence type="inferred from homology"/>
<dbReference type="InterPro" id="IPR047867">
    <property type="entry name" value="Ribosomal_uL22_bac/org-type"/>
</dbReference>
<gene>
    <name evidence="7" type="primary">rplV</name>
    <name evidence="11" type="ORF">UX45_C0003G0017</name>
</gene>
<dbReference type="Proteomes" id="UP000034705">
    <property type="component" value="Unassembled WGS sequence"/>
</dbReference>